<sequence length="231" mass="26314">MQVDKAPMGRTLRNKKEKVAKHLKRSLVIQHLNSIPFTRHDPHVYYDPILVIKPQTSSGRIDDDLGLIPACHCGAEYGTEYSASIKMHTPTSIDSANQKSIDNHLEESIDSSPDDAIEDFPEGPIDNWENDYYNPTFAVDTATLSDRANLHTEEYDEDYKEERTTEYRGFRAEEDRLLNHSYGIRNATSIDGTITTSIDTHYYQTNRPRASTDMAYYTSFDTGVDHTQEGN</sequence>
<evidence type="ECO:0000313" key="1">
    <source>
        <dbReference type="EMBL" id="KAF2544814.1"/>
    </source>
</evidence>
<comment type="caution">
    <text evidence="1">The sequence shown here is derived from an EMBL/GenBank/DDBJ whole genome shotgun (WGS) entry which is preliminary data.</text>
</comment>
<name>A0A8S9GIR6_BRACR</name>
<accession>A0A8S9GIR6</accession>
<organism evidence="1">
    <name type="scientific">Brassica cretica</name>
    <name type="common">Mustard</name>
    <dbReference type="NCBI Taxonomy" id="69181"/>
    <lineage>
        <taxon>Eukaryota</taxon>
        <taxon>Viridiplantae</taxon>
        <taxon>Streptophyta</taxon>
        <taxon>Embryophyta</taxon>
        <taxon>Tracheophyta</taxon>
        <taxon>Spermatophyta</taxon>
        <taxon>Magnoliopsida</taxon>
        <taxon>eudicotyledons</taxon>
        <taxon>Gunneridae</taxon>
        <taxon>Pentapetalae</taxon>
        <taxon>rosids</taxon>
        <taxon>malvids</taxon>
        <taxon>Brassicales</taxon>
        <taxon>Brassicaceae</taxon>
        <taxon>Brassiceae</taxon>
        <taxon>Brassica</taxon>
    </lineage>
</organism>
<dbReference type="EMBL" id="QGKY02001925">
    <property type="protein sequence ID" value="KAF2544814.1"/>
    <property type="molecule type" value="Genomic_DNA"/>
</dbReference>
<dbReference type="AlphaFoldDB" id="A0A8S9GIR6"/>
<reference evidence="1" key="1">
    <citation type="submission" date="2019-12" db="EMBL/GenBank/DDBJ databases">
        <title>Genome sequencing and annotation of Brassica cretica.</title>
        <authorList>
            <person name="Studholme D.J."/>
            <person name="Sarris P.F."/>
        </authorList>
    </citation>
    <scope>NUCLEOTIDE SEQUENCE</scope>
    <source>
        <strain evidence="1">PFS-102/07</strain>
        <tissue evidence="1">Leaf</tissue>
    </source>
</reference>
<proteinExistence type="predicted"/>
<gene>
    <name evidence="1" type="ORF">F2Q70_00021835</name>
</gene>
<protein>
    <submittedName>
        <fullName evidence="1">Uncharacterized protein</fullName>
    </submittedName>
</protein>